<dbReference type="Proteomes" id="UP000722791">
    <property type="component" value="Unassembled WGS sequence"/>
</dbReference>
<dbReference type="GO" id="GO:0080142">
    <property type="term" value="P:regulation of salicylic acid biosynthetic process"/>
    <property type="evidence" value="ECO:0007669"/>
    <property type="project" value="TreeGrafter"/>
</dbReference>
<organism evidence="2 4">
    <name type="scientific">Volvox reticuliferus</name>
    <dbReference type="NCBI Taxonomy" id="1737510"/>
    <lineage>
        <taxon>Eukaryota</taxon>
        <taxon>Viridiplantae</taxon>
        <taxon>Chlorophyta</taxon>
        <taxon>core chlorophytes</taxon>
        <taxon>Chlorophyceae</taxon>
        <taxon>CS clade</taxon>
        <taxon>Chlamydomonadales</taxon>
        <taxon>Volvocaceae</taxon>
        <taxon>Volvox</taxon>
    </lineage>
</organism>
<feature type="compositionally biased region" description="Gly residues" evidence="1">
    <location>
        <begin position="808"/>
        <end position="824"/>
    </location>
</feature>
<feature type="region of interest" description="Disordered" evidence="1">
    <location>
        <begin position="698"/>
        <end position="741"/>
    </location>
</feature>
<feature type="compositionally biased region" description="Low complexity" evidence="1">
    <location>
        <begin position="575"/>
        <end position="594"/>
    </location>
</feature>
<dbReference type="InterPro" id="IPR012416">
    <property type="entry name" value="CBP60"/>
</dbReference>
<dbReference type="GO" id="GO:0043565">
    <property type="term" value="F:sequence-specific DNA binding"/>
    <property type="evidence" value="ECO:0007669"/>
    <property type="project" value="TreeGrafter"/>
</dbReference>
<feature type="region of interest" description="Disordered" evidence="1">
    <location>
        <begin position="562"/>
        <end position="599"/>
    </location>
</feature>
<proteinExistence type="predicted"/>
<feature type="region of interest" description="Disordered" evidence="1">
    <location>
        <begin position="799"/>
        <end position="824"/>
    </location>
</feature>
<reference evidence="2" key="1">
    <citation type="journal article" date="2021" name="Proc. Natl. Acad. Sci. U.S.A.">
        <title>Three genomes in the algal genus Volvox reveal the fate of a haploid sex-determining region after a transition to homothallism.</title>
        <authorList>
            <person name="Yamamoto K."/>
            <person name="Hamaji T."/>
            <person name="Kawai-Toyooka H."/>
            <person name="Matsuzaki R."/>
            <person name="Takahashi F."/>
            <person name="Nishimura Y."/>
            <person name="Kawachi M."/>
            <person name="Noguchi H."/>
            <person name="Minakuchi Y."/>
            <person name="Umen J.G."/>
            <person name="Toyoda A."/>
            <person name="Nozaki H."/>
        </authorList>
    </citation>
    <scope>NUCLEOTIDE SEQUENCE</scope>
    <source>
        <strain evidence="3">NIES-3785</strain>
        <strain evidence="2">NIES-3786</strain>
    </source>
</reference>
<protein>
    <submittedName>
        <fullName evidence="2">Uncharacterized protein</fullName>
    </submittedName>
</protein>
<dbReference type="GO" id="GO:0003700">
    <property type="term" value="F:DNA-binding transcription factor activity"/>
    <property type="evidence" value="ECO:0007669"/>
    <property type="project" value="TreeGrafter"/>
</dbReference>
<feature type="region of interest" description="Disordered" evidence="1">
    <location>
        <begin position="634"/>
        <end position="681"/>
    </location>
</feature>
<accession>A0A8J4CUW5</accession>
<dbReference type="AlphaFoldDB" id="A0A8J4CUW5"/>
<keyword evidence="4" id="KW-1185">Reference proteome</keyword>
<dbReference type="EMBL" id="BNCQ01000031">
    <property type="protein sequence ID" value="GIM09369.1"/>
    <property type="molecule type" value="Genomic_DNA"/>
</dbReference>
<comment type="caution">
    <text evidence="2">The sequence shown here is derived from an EMBL/GenBank/DDBJ whole genome shotgun (WGS) entry which is preliminary data.</text>
</comment>
<evidence type="ECO:0000313" key="3">
    <source>
        <dbReference type="EMBL" id="GIM09369.1"/>
    </source>
</evidence>
<dbReference type="PANTHER" id="PTHR31713">
    <property type="entry name" value="OS02G0177800 PROTEIN"/>
    <property type="match status" value="1"/>
</dbReference>
<gene>
    <name evidence="2" type="ORF">Vretifemale_14203</name>
    <name evidence="3" type="ORF">Vretimale_13197</name>
</gene>
<evidence type="ECO:0000313" key="4">
    <source>
        <dbReference type="Proteomes" id="UP000747110"/>
    </source>
</evidence>
<dbReference type="Proteomes" id="UP000747110">
    <property type="component" value="Unassembled WGS sequence"/>
</dbReference>
<evidence type="ECO:0000256" key="1">
    <source>
        <dbReference type="SAM" id="MobiDB-lite"/>
    </source>
</evidence>
<sequence length="866" mass="90562">MEPSVAFPAELRPYRAIVDPYLDAKLRQFGNVLLRHISNSLTADQIKSFIDEAMVAMHQLEAAVAPQRPLRLVIRHDCQSTGCGDQSCGLCQSNPSRLCTRNVKPKYLIDDHLRAKCGAQLRVELVDDTGACHTEGLPAGVRLELQVLNGERYKELCPDNTLLSVSNLQSCIISNHTRALLRREGMADTDLQVFLPLERGSATLSDLTLTTSSEALLSGKAPTFRLLVWAVQANGESVPYVTYVVSESFVVATKRVKHAIKSDIPSVMDSVSKLVHIGKATVDKLTDLRTAFQEEGFDFKLPDELVKVEKVGQFKKLIDMSESNNDLRNRLRHVLKLSPEKWEEVCQHATSAVIPDFRNRVWWCPPLRLGLLYACKNGAVLMENPTGIIRLGATQDAPSQIFQLNQLSHSDLQGLPRLKANAIQNWYMTNHPNWAIIGDAADKPMPQAPPAPLNVTQVPNVAGAGPSNGGAAGVTMVSLGANMVGVPPQAAYTMPAGPPSPALGGLTAAGGGGATAYGREMFGQHGIAYGQPDAGAYGVGAPGGMGDMPMLLAGLSPLPAQVTGGHRISNSSPFALQQPQPPQQLQQQTQQAQQSPVAATGGVGVKGQVLSPQTAVGPGLAPGVQVVRDCGGSVPPVTNGSGSGTGSGLIGGQAVGMMGPPQLHPPAAGGPGSNTSSGTARSPFAADAMMMSIADSFPKFHTMPQNPQGPAGAGGQLAGQSPDDRHGATAHHLDDGGHGQQAGSMFSLDMINTDLMVNGLNSLVGNDTSRSIDWMQQLHGIGGQASQLVGINSYTMADVAQPNDDGSGDGGVQGQAGGSGGGGGLAGSYGDAGGGFVSLESERRLSSKLNSITLDYDKVLADHAGA</sequence>
<feature type="compositionally biased region" description="Gly residues" evidence="1">
    <location>
        <begin position="641"/>
        <end position="654"/>
    </location>
</feature>
<name>A0A8J4CUW5_9CHLO</name>
<dbReference type="GO" id="GO:0005634">
    <property type="term" value="C:nucleus"/>
    <property type="evidence" value="ECO:0007669"/>
    <property type="project" value="TreeGrafter"/>
</dbReference>
<feature type="compositionally biased region" description="Basic and acidic residues" evidence="1">
    <location>
        <begin position="722"/>
        <end position="737"/>
    </location>
</feature>
<dbReference type="GO" id="GO:0005516">
    <property type="term" value="F:calmodulin binding"/>
    <property type="evidence" value="ECO:0007669"/>
    <property type="project" value="InterPro"/>
</dbReference>
<dbReference type="PANTHER" id="PTHR31713:SF96">
    <property type="entry name" value="OS02G0562300 PROTEIN"/>
    <property type="match status" value="1"/>
</dbReference>
<dbReference type="OrthoDB" id="512636at2759"/>
<evidence type="ECO:0000313" key="2">
    <source>
        <dbReference type="EMBL" id="GIL85694.1"/>
    </source>
</evidence>
<dbReference type="EMBL" id="BNCP01000033">
    <property type="protein sequence ID" value="GIL85694.1"/>
    <property type="molecule type" value="Genomic_DNA"/>
</dbReference>